<dbReference type="Proteomes" id="UP000008694">
    <property type="component" value="Unassembled WGS sequence"/>
</dbReference>
<reference evidence="3" key="1">
    <citation type="journal article" date="2011" name="Nat. Genet.">
        <title>The Arabidopsis lyrata genome sequence and the basis of rapid genome size change.</title>
        <authorList>
            <person name="Hu T.T."/>
            <person name="Pattyn P."/>
            <person name="Bakker E.G."/>
            <person name="Cao J."/>
            <person name="Cheng J.-F."/>
            <person name="Clark R.M."/>
            <person name="Fahlgren N."/>
            <person name="Fawcett J.A."/>
            <person name="Grimwood J."/>
            <person name="Gundlach H."/>
            <person name="Haberer G."/>
            <person name="Hollister J.D."/>
            <person name="Ossowski S."/>
            <person name="Ottilar R.P."/>
            <person name="Salamov A.A."/>
            <person name="Schneeberger K."/>
            <person name="Spannagl M."/>
            <person name="Wang X."/>
            <person name="Yang L."/>
            <person name="Nasrallah M.E."/>
            <person name="Bergelson J."/>
            <person name="Carrington J.C."/>
            <person name="Gaut B.S."/>
            <person name="Schmutz J."/>
            <person name="Mayer K.F.X."/>
            <person name="Van de Peer Y."/>
            <person name="Grigoriev I.V."/>
            <person name="Nordborg M."/>
            <person name="Weigel D."/>
            <person name="Guo Y.-L."/>
        </authorList>
    </citation>
    <scope>NUCLEOTIDE SEQUENCE [LARGE SCALE GENOMIC DNA]</scope>
    <source>
        <strain evidence="3">cv. MN47</strain>
    </source>
</reference>
<organism evidence="3">
    <name type="scientific">Arabidopsis lyrata subsp. lyrata</name>
    <name type="common">Lyre-leaved rock-cress</name>
    <dbReference type="NCBI Taxonomy" id="81972"/>
    <lineage>
        <taxon>Eukaryota</taxon>
        <taxon>Viridiplantae</taxon>
        <taxon>Streptophyta</taxon>
        <taxon>Embryophyta</taxon>
        <taxon>Tracheophyta</taxon>
        <taxon>Spermatophyta</taxon>
        <taxon>Magnoliopsida</taxon>
        <taxon>eudicotyledons</taxon>
        <taxon>Gunneridae</taxon>
        <taxon>Pentapetalae</taxon>
        <taxon>rosids</taxon>
        <taxon>malvids</taxon>
        <taxon>Brassicales</taxon>
        <taxon>Brassicaceae</taxon>
        <taxon>Camelineae</taxon>
        <taxon>Arabidopsis</taxon>
    </lineage>
</organism>
<accession>D7LVB7</accession>
<protein>
    <submittedName>
        <fullName evidence="2">Uncharacterized protein</fullName>
    </submittedName>
</protein>
<dbReference type="HOGENOM" id="CLU_1027964_0_0_1"/>
<dbReference type="Gramene" id="fgenesh1_pg.C_scaffold_5002084">
    <property type="protein sequence ID" value="fgenesh1_pg.C_scaffold_5002084"/>
    <property type="gene ID" value="fgenesh1_pg.C_scaffold_5002084"/>
</dbReference>
<evidence type="ECO:0000256" key="1">
    <source>
        <dbReference type="SAM" id="Coils"/>
    </source>
</evidence>
<dbReference type="EMBL" id="GL348717">
    <property type="protein sequence ID" value="EFH54321.1"/>
    <property type="molecule type" value="Genomic_DNA"/>
</dbReference>
<keyword evidence="3" id="KW-1185">Reference proteome</keyword>
<sequence>MEDHMAREVGEMVGDVGFWNEVEAVYSLLKLVKEMARRIEEERPLLEADYDSYLKKHPLKQSIGFSGQNNTPRNSVDVGSSLVDAVCAPYLEKNPLNQSIVGSGQNNTPRNSVDVGSSLVFRGNHQTSVRLRERSRTRTLSIEDDIRKALFERYPGIGRRFSQGNQSENEIWLSPVVKIIETLISPATIENISFAHSMIEHIQSSFPGLNLGWLLKAVVDIMQSKKDLSDLTEQWERVMEQSKNLQKEAEEIREKMERKKSYRLTISRILG</sequence>
<proteinExistence type="predicted"/>
<keyword evidence="1" id="KW-0175">Coiled coil</keyword>
<feature type="coiled-coil region" evidence="1">
    <location>
        <begin position="228"/>
        <end position="262"/>
    </location>
</feature>
<name>D7LVB7_ARALL</name>
<dbReference type="STRING" id="81972.D7LVB7"/>
<evidence type="ECO:0000313" key="2">
    <source>
        <dbReference type="EMBL" id="EFH54321.1"/>
    </source>
</evidence>
<evidence type="ECO:0000313" key="3">
    <source>
        <dbReference type="Proteomes" id="UP000008694"/>
    </source>
</evidence>
<gene>
    <name evidence="2" type="ORF">ARALYDRAFT_348692</name>
</gene>
<dbReference type="AlphaFoldDB" id="D7LVB7"/>